<evidence type="ECO:0000259" key="2">
    <source>
        <dbReference type="PROSITE" id="PS51710"/>
    </source>
</evidence>
<dbReference type="Gene3D" id="3.40.50.300">
    <property type="entry name" value="P-loop containing nucleotide triphosphate hydrolases"/>
    <property type="match status" value="1"/>
</dbReference>
<evidence type="ECO:0000256" key="1">
    <source>
        <dbReference type="ARBA" id="ARBA00022741"/>
    </source>
</evidence>
<sequence>MPSWTVCVDSAWWSRRRNGTPKYGGIGGQGGCVYFVAKENISLRNVAQNWFPNAGKSTLLKAISNAKPKIASYPFTTIRPQIGIVDYTDLTNQHSRPTWID</sequence>
<dbReference type="InterPro" id="IPR006073">
    <property type="entry name" value="GTP-bd"/>
</dbReference>
<comment type="caution">
    <text evidence="3">The sequence shown here is derived from an EMBL/GenBank/DDBJ whole genome shotgun (WGS) entry which is preliminary data.</text>
</comment>
<dbReference type="GO" id="GO:0003924">
    <property type="term" value="F:GTPase activity"/>
    <property type="evidence" value="ECO:0007669"/>
    <property type="project" value="InterPro"/>
</dbReference>
<organism evidence="3 4">
    <name type="scientific">Ceratitis capitata</name>
    <name type="common">Mediterranean fruit fly</name>
    <name type="synonym">Tephritis capitata</name>
    <dbReference type="NCBI Taxonomy" id="7213"/>
    <lineage>
        <taxon>Eukaryota</taxon>
        <taxon>Metazoa</taxon>
        <taxon>Ecdysozoa</taxon>
        <taxon>Arthropoda</taxon>
        <taxon>Hexapoda</taxon>
        <taxon>Insecta</taxon>
        <taxon>Pterygota</taxon>
        <taxon>Neoptera</taxon>
        <taxon>Endopterygota</taxon>
        <taxon>Diptera</taxon>
        <taxon>Brachycera</taxon>
        <taxon>Muscomorpha</taxon>
        <taxon>Tephritoidea</taxon>
        <taxon>Tephritidae</taxon>
        <taxon>Ceratitis</taxon>
        <taxon>Ceratitis</taxon>
    </lineage>
</organism>
<gene>
    <name evidence="3" type="ORF">CCAP1982_LOCUS5476</name>
</gene>
<reference evidence="3" key="1">
    <citation type="submission" date="2020-11" db="EMBL/GenBank/DDBJ databases">
        <authorList>
            <person name="Whitehead M."/>
        </authorList>
    </citation>
    <scope>NUCLEOTIDE SEQUENCE</scope>
    <source>
        <strain evidence="3">EGII</strain>
    </source>
</reference>
<name>A0A811UHY6_CERCA</name>
<dbReference type="OrthoDB" id="347018at2759"/>
<accession>A0A811UHY6</accession>
<keyword evidence="4" id="KW-1185">Reference proteome</keyword>
<dbReference type="InterPro" id="IPR045086">
    <property type="entry name" value="OBG_GTPase"/>
</dbReference>
<dbReference type="AlphaFoldDB" id="A0A811UHY6"/>
<evidence type="ECO:0000313" key="4">
    <source>
        <dbReference type="Proteomes" id="UP000606786"/>
    </source>
</evidence>
<dbReference type="PRINTS" id="PR00326">
    <property type="entry name" value="GTP1OBG"/>
</dbReference>
<protein>
    <submittedName>
        <fullName evidence="3">(Mediterranean fruit fly) hypothetical protein</fullName>
    </submittedName>
</protein>
<dbReference type="PANTHER" id="PTHR11702:SF43">
    <property type="entry name" value="GTP-BINDING PROTEIN 10"/>
    <property type="match status" value="1"/>
</dbReference>
<dbReference type="EMBL" id="CAJHJT010000012">
    <property type="protein sequence ID" value="CAD6996803.1"/>
    <property type="molecule type" value="Genomic_DNA"/>
</dbReference>
<keyword evidence="1" id="KW-0547">Nucleotide-binding</keyword>
<dbReference type="InterPro" id="IPR031167">
    <property type="entry name" value="G_OBG"/>
</dbReference>
<dbReference type="Proteomes" id="UP000606786">
    <property type="component" value="Unassembled WGS sequence"/>
</dbReference>
<dbReference type="GO" id="GO:0005739">
    <property type="term" value="C:mitochondrion"/>
    <property type="evidence" value="ECO:0007669"/>
    <property type="project" value="TreeGrafter"/>
</dbReference>
<evidence type="ECO:0000313" key="3">
    <source>
        <dbReference type="EMBL" id="CAD6996803.1"/>
    </source>
</evidence>
<dbReference type="SUPFAM" id="SSF52540">
    <property type="entry name" value="P-loop containing nucleoside triphosphate hydrolases"/>
    <property type="match status" value="1"/>
</dbReference>
<dbReference type="PROSITE" id="PS51710">
    <property type="entry name" value="G_OBG"/>
    <property type="match status" value="1"/>
</dbReference>
<proteinExistence type="predicted"/>
<feature type="domain" description="OBG-type G" evidence="2">
    <location>
        <begin position="44"/>
        <end position="101"/>
    </location>
</feature>
<dbReference type="InterPro" id="IPR027417">
    <property type="entry name" value="P-loop_NTPase"/>
</dbReference>
<dbReference type="Pfam" id="PF01926">
    <property type="entry name" value="MMR_HSR1"/>
    <property type="match status" value="1"/>
</dbReference>
<dbReference type="GO" id="GO:0005525">
    <property type="term" value="F:GTP binding"/>
    <property type="evidence" value="ECO:0007669"/>
    <property type="project" value="InterPro"/>
</dbReference>
<dbReference type="PANTHER" id="PTHR11702">
    <property type="entry name" value="DEVELOPMENTALLY REGULATED GTP-BINDING PROTEIN-RELATED"/>
    <property type="match status" value="1"/>
</dbReference>